<dbReference type="EMBL" id="VXLC01000025">
    <property type="protein sequence ID" value="KAA8883923.1"/>
    <property type="molecule type" value="Genomic_DNA"/>
</dbReference>
<evidence type="ECO:0000256" key="1">
    <source>
        <dbReference type="ARBA" id="ARBA00022801"/>
    </source>
</evidence>
<dbReference type="InterPro" id="IPR029058">
    <property type="entry name" value="AB_hydrolase_fold"/>
</dbReference>
<dbReference type="Gene3D" id="3.40.50.1820">
    <property type="entry name" value="alpha/beta hydrolase"/>
    <property type="match status" value="1"/>
</dbReference>
<dbReference type="OrthoDB" id="255603at2"/>
<accession>A0A5N0E4L0</accession>
<dbReference type="InterPro" id="IPR050300">
    <property type="entry name" value="GDXG_lipolytic_enzyme"/>
</dbReference>
<proteinExistence type="predicted"/>
<gene>
    <name evidence="3" type="ORF">F3087_37085</name>
</gene>
<protein>
    <submittedName>
        <fullName evidence="3">Alpha/beta hydrolase</fullName>
    </submittedName>
</protein>
<dbReference type="Pfam" id="PF20434">
    <property type="entry name" value="BD-FAE"/>
    <property type="match status" value="1"/>
</dbReference>
<dbReference type="InterPro" id="IPR049492">
    <property type="entry name" value="BD-FAE-like_dom"/>
</dbReference>
<sequence>MFGDLYLPTTGSAPYPVVVLIHGGGWSQNRTLDHVGPLAASLAEAGVAVWNIEYRRVNGVGGWPMTLTDVDDAVRSLATVVNLRSGNRLDLQRVHLAGHSAGGQLAAWVAGRQSTETPPNAVRIRSVTLMAGVLDLVFAVNNGRDGYVRKLLGGRPDDVPDRYRMASPIAHLPVGVRISALHGDRDTVVAPAQSRRYVAAAQRAGLSADLQILDGTGHGEFADANSPAWAAARKTILANVTELR</sequence>
<dbReference type="Proteomes" id="UP000323876">
    <property type="component" value="Unassembled WGS sequence"/>
</dbReference>
<dbReference type="GO" id="GO:0016787">
    <property type="term" value="F:hydrolase activity"/>
    <property type="evidence" value="ECO:0007669"/>
    <property type="project" value="UniProtKB-KW"/>
</dbReference>
<comment type="caution">
    <text evidence="3">The sequence shown here is derived from an EMBL/GenBank/DDBJ whole genome shotgun (WGS) entry which is preliminary data.</text>
</comment>
<organism evidence="3 4">
    <name type="scientific">Nocardia colli</name>
    <dbReference type="NCBI Taxonomy" id="2545717"/>
    <lineage>
        <taxon>Bacteria</taxon>
        <taxon>Bacillati</taxon>
        <taxon>Actinomycetota</taxon>
        <taxon>Actinomycetes</taxon>
        <taxon>Mycobacteriales</taxon>
        <taxon>Nocardiaceae</taxon>
        <taxon>Nocardia</taxon>
    </lineage>
</organism>
<dbReference type="SUPFAM" id="SSF53474">
    <property type="entry name" value="alpha/beta-Hydrolases"/>
    <property type="match status" value="1"/>
</dbReference>
<keyword evidence="1 3" id="KW-0378">Hydrolase</keyword>
<dbReference type="PANTHER" id="PTHR48081:SF6">
    <property type="entry name" value="PEPTIDASE S9 PROLYL OLIGOPEPTIDASE CATALYTIC DOMAIN-CONTAINING PROTEIN"/>
    <property type="match status" value="1"/>
</dbReference>
<evidence type="ECO:0000313" key="3">
    <source>
        <dbReference type="EMBL" id="KAA8883923.1"/>
    </source>
</evidence>
<dbReference type="AlphaFoldDB" id="A0A5N0E4L0"/>
<keyword evidence="4" id="KW-1185">Reference proteome</keyword>
<name>A0A5N0E4L0_9NOCA</name>
<evidence type="ECO:0000313" key="4">
    <source>
        <dbReference type="Proteomes" id="UP000323876"/>
    </source>
</evidence>
<feature type="domain" description="BD-FAE-like" evidence="2">
    <location>
        <begin position="4"/>
        <end position="196"/>
    </location>
</feature>
<reference evidence="3 4" key="1">
    <citation type="submission" date="2019-09" db="EMBL/GenBank/DDBJ databases">
        <authorList>
            <person name="Wang X."/>
        </authorList>
    </citation>
    <scope>NUCLEOTIDE SEQUENCE [LARGE SCALE GENOMIC DNA]</scope>
    <source>
        <strain evidence="3 4">CICC 11023</strain>
    </source>
</reference>
<evidence type="ECO:0000259" key="2">
    <source>
        <dbReference type="Pfam" id="PF20434"/>
    </source>
</evidence>
<dbReference type="PANTHER" id="PTHR48081">
    <property type="entry name" value="AB HYDROLASE SUPERFAMILY PROTEIN C4A8.06C"/>
    <property type="match status" value="1"/>
</dbReference>